<dbReference type="CDD" id="cd13597">
    <property type="entry name" value="PBP2_lipoprotein_Tp32"/>
    <property type="match status" value="1"/>
</dbReference>
<dbReference type="PIRSF" id="PIRSF002854">
    <property type="entry name" value="MetQ"/>
    <property type="match status" value="1"/>
</dbReference>
<evidence type="ECO:0000256" key="2">
    <source>
        <dbReference type="ARBA" id="ARBA00008973"/>
    </source>
</evidence>
<evidence type="ECO:0000256" key="1">
    <source>
        <dbReference type="ARBA" id="ARBA00004635"/>
    </source>
</evidence>
<dbReference type="Gene3D" id="3.40.190.10">
    <property type="entry name" value="Periplasmic binding protein-like II"/>
    <property type="match status" value="2"/>
</dbReference>
<evidence type="ECO:0000313" key="8">
    <source>
        <dbReference type="Proteomes" id="UP000665020"/>
    </source>
</evidence>
<comment type="subcellular location">
    <subcellularLocation>
        <location evidence="1">Membrane</location>
        <topology evidence="1">Lipid-anchor</topology>
    </subcellularLocation>
</comment>
<dbReference type="Proteomes" id="UP000665020">
    <property type="component" value="Chromosome"/>
</dbReference>
<dbReference type="Pfam" id="PF03180">
    <property type="entry name" value="Lipoprotein_9"/>
    <property type="match status" value="1"/>
</dbReference>
<dbReference type="GO" id="GO:0016020">
    <property type="term" value="C:membrane"/>
    <property type="evidence" value="ECO:0007669"/>
    <property type="project" value="UniProtKB-SubCell"/>
</dbReference>
<evidence type="ECO:0000256" key="4">
    <source>
        <dbReference type="ARBA" id="ARBA00023136"/>
    </source>
</evidence>
<proteinExistence type="inferred from homology"/>
<keyword evidence="3" id="KW-0732">Signal</keyword>
<evidence type="ECO:0000256" key="3">
    <source>
        <dbReference type="ARBA" id="ARBA00022729"/>
    </source>
</evidence>
<name>A0A8A7KIE2_9FIRM</name>
<comment type="similarity">
    <text evidence="2">Belongs to the NlpA lipoprotein family.</text>
</comment>
<evidence type="ECO:0000313" key="7">
    <source>
        <dbReference type="EMBL" id="QTL98617.1"/>
    </source>
</evidence>
<dbReference type="RefSeq" id="WP_230867025.1">
    <property type="nucleotide sequence ID" value="NZ_CP046640.1"/>
</dbReference>
<dbReference type="SUPFAM" id="SSF53850">
    <property type="entry name" value="Periplasmic binding protein-like II"/>
    <property type="match status" value="1"/>
</dbReference>
<reference evidence="7" key="1">
    <citation type="submission" date="2019-12" db="EMBL/GenBank/DDBJ databases">
        <authorList>
            <person name="zhang j."/>
            <person name="sun C.M."/>
        </authorList>
    </citation>
    <scope>NUCLEOTIDE SEQUENCE</scope>
    <source>
        <strain evidence="7">NS-1</strain>
    </source>
</reference>
<keyword evidence="6" id="KW-0449">Lipoprotein</keyword>
<keyword evidence="4" id="KW-0472">Membrane</keyword>
<dbReference type="PANTHER" id="PTHR30429:SF0">
    <property type="entry name" value="METHIONINE-BINDING LIPOPROTEIN METQ"/>
    <property type="match status" value="1"/>
</dbReference>
<accession>A0A8A7KIE2</accession>
<organism evidence="7 8">
    <name type="scientific">Iocasia fonsfrigidae</name>
    <dbReference type="NCBI Taxonomy" id="2682810"/>
    <lineage>
        <taxon>Bacteria</taxon>
        <taxon>Bacillati</taxon>
        <taxon>Bacillota</taxon>
        <taxon>Clostridia</taxon>
        <taxon>Halanaerobiales</taxon>
        <taxon>Halanaerobiaceae</taxon>
        <taxon>Iocasia</taxon>
    </lineage>
</organism>
<dbReference type="PANTHER" id="PTHR30429">
    <property type="entry name" value="D-METHIONINE-BINDING LIPOPROTEIN METQ"/>
    <property type="match status" value="1"/>
</dbReference>
<gene>
    <name evidence="7" type="ORF">GM661_11910</name>
</gene>
<dbReference type="AlphaFoldDB" id="A0A8A7KIE2"/>
<dbReference type="KEGG" id="ifn:GM661_11910"/>
<evidence type="ECO:0000256" key="5">
    <source>
        <dbReference type="ARBA" id="ARBA00023139"/>
    </source>
</evidence>
<keyword evidence="5" id="KW-0564">Palmitate</keyword>
<evidence type="ECO:0000256" key="6">
    <source>
        <dbReference type="ARBA" id="ARBA00023288"/>
    </source>
</evidence>
<dbReference type="EMBL" id="CP046640">
    <property type="protein sequence ID" value="QTL98617.1"/>
    <property type="molecule type" value="Genomic_DNA"/>
</dbReference>
<sequence length="263" mass="28630">MKKILILVLVLGILISGSTAVLAGARVIKVGATPVPHAEILEFAKPILAEEGITLEIVEFTDYVTPNLALNDGSIDVNFFQHLPYLESFNADHGLNLVSVAKIHVEPFGLYSTKINSIDELPDGGIIAVPSDPSNEGRALLLLANKGYIELDAENELEATPFDISSNPKKLKFKELEAAQLPRVLPDVTAAFINTNYALEAGLNPLKDALIIEGDESPYANILVVSKKNQNDELVQTLVKVMKSEEIRNFILEEYKGAVVPVF</sequence>
<dbReference type="InterPro" id="IPR004872">
    <property type="entry name" value="Lipoprotein_NlpA"/>
</dbReference>
<keyword evidence="8" id="KW-1185">Reference proteome</keyword>
<protein>
    <submittedName>
        <fullName evidence="7">Methionine ABC transporter substrate-binding protein</fullName>
    </submittedName>
</protein>